<keyword evidence="3 6" id="KW-0812">Transmembrane</keyword>
<dbReference type="PRINTS" id="PR00813">
    <property type="entry name" value="BCTERIALGSPG"/>
</dbReference>
<reference evidence="7 8" key="1">
    <citation type="journal article" date="2011" name="J. Bacteriol.">
        <title>Genome sequence of Chthoniobacter flavus Ellin428, an aerobic heterotrophic soil bacterium.</title>
        <authorList>
            <person name="Kant R."/>
            <person name="van Passel M.W."/>
            <person name="Palva A."/>
            <person name="Lucas S."/>
            <person name="Lapidus A."/>
            <person name="Glavina Del Rio T."/>
            <person name="Dalin E."/>
            <person name="Tice H."/>
            <person name="Bruce D."/>
            <person name="Goodwin L."/>
            <person name="Pitluck S."/>
            <person name="Larimer F.W."/>
            <person name="Land M.L."/>
            <person name="Hauser L."/>
            <person name="Sangwan P."/>
            <person name="de Vos W.M."/>
            <person name="Janssen P.H."/>
            <person name="Smidt H."/>
        </authorList>
    </citation>
    <scope>NUCLEOTIDE SEQUENCE [LARGE SCALE GENOMIC DNA]</scope>
    <source>
        <strain evidence="7 8">Ellin428</strain>
    </source>
</reference>
<dbReference type="NCBIfam" id="TIGR02532">
    <property type="entry name" value="IV_pilin_GFxxxE"/>
    <property type="match status" value="1"/>
</dbReference>
<sequence length="222" mass="23772">MNKSTLRKAFTLIELLTVISIIAILAGVAVPALQHAVKVGKMTSAMNSARQIGMSLKMYSGDNDGNYPIKQNSYGEDIVTSNDAFRSLIPSYLDTEKIFTVPGSKAGPSADEQIDDAAHILQPGENHWAFVSGLNSTSKSNWPLIADHTDGSGNYTTQEGAYGGTWGGTNAVVVYADISAHILPLSGTGNQRYLPRPDDKTKNALSVNEYMGDSVQLLEPAH</sequence>
<dbReference type="STRING" id="497964.CfE428DRAFT_0912"/>
<dbReference type="AlphaFoldDB" id="B4CW75"/>
<evidence type="ECO:0000256" key="2">
    <source>
        <dbReference type="ARBA" id="ARBA00022481"/>
    </source>
</evidence>
<comment type="caution">
    <text evidence="7">The sequence shown here is derived from an EMBL/GenBank/DDBJ whole genome shotgun (WGS) entry which is preliminary data.</text>
</comment>
<dbReference type="Pfam" id="PF07963">
    <property type="entry name" value="N_methyl"/>
    <property type="match status" value="1"/>
</dbReference>
<organism evidence="7 8">
    <name type="scientific">Chthoniobacter flavus Ellin428</name>
    <dbReference type="NCBI Taxonomy" id="497964"/>
    <lineage>
        <taxon>Bacteria</taxon>
        <taxon>Pseudomonadati</taxon>
        <taxon>Verrucomicrobiota</taxon>
        <taxon>Spartobacteria</taxon>
        <taxon>Chthoniobacterales</taxon>
        <taxon>Chthoniobacteraceae</taxon>
        <taxon>Chthoniobacter</taxon>
    </lineage>
</organism>
<protein>
    <recommendedName>
        <fullName evidence="9">Prepilin-type N-terminal cleavage/methylation domain-containing protein</fullName>
    </recommendedName>
</protein>
<dbReference type="PANTHER" id="PTHR30093">
    <property type="entry name" value="GENERAL SECRETION PATHWAY PROTEIN G"/>
    <property type="match status" value="1"/>
</dbReference>
<keyword evidence="2" id="KW-0488">Methylation</keyword>
<keyword evidence="4 6" id="KW-1133">Transmembrane helix</keyword>
<dbReference type="InterPro" id="IPR045584">
    <property type="entry name" value="Pilin-like"/>
</dbReference>
<dbReference type="EMBL" id="ABVL01000002">
    <property type="protein sequence ID" value="EDY21667.1"/>
    <property type="molecule type" value="Genomic_DNA"/>
</dbReference>
<dbReference type="GO" id="GO:0016020">
    <property type="term" value="C:membrane"/>
    <property type="evidence" value="ECO:0007669"/>
    <property type="project" value="UniProtKB-SubCell"/>
</dbReference>
<gene>
    <name evidence="7" type="ORF">CfE428DRAFT_0912</name>
</gene>
<keyword evidence="8" id="KW-1185">Reference proteome</keyword>
<evidence type="ECO:0000256" key="3">
    <source>
        <dbReference type="ARBA" id="ARBA00022692"/>
    </source>
</evidence>
<evidence type="ECO:0000256" key="6">
    <source>
        <dbReference type="SAM" id="Phobius"/>
    </source>
</evidence>
<proteinExistence type="predicted"/>
<dbReference type="Gene3D" id="3.30.700.10">
    <property type="entry name" value="Glycoprotein, Type 4 Pilin"/>
    <property type="match status" value="1"/>
</dbReference>
<evidence type="ECO:0000256" key="1">
    <source>
        <dbReference type="ARBA" id="ARBA00004167"/>
    </source>
</evidence>
<dbReference type="InParanoid" id="B4CW75"/>
<keyword evidence="5 6" id="KW-0472">Membrane</keyword>
<evidence type="ECO:0008006" key="9">
    <source>
        <dbReference type="Google" id="ProtNLM"/>
    </source>
</evidence>
<dbReference type="GO" id="GO:0015628">
    <property type="term" value="P:protein secretion by the type II secretion system"/>
    <property type="evidence" value="ECO:0007669"/>
    <property type="project" value="InterPro"/>
</dbReference>
<dbReference type="PANTHER" id="PTHR30093:SF44">
    <property type="entry name" value="TYPE II SECRETION SYSTEM CORE PROTEIN G"/>
    <property type="match status" value="1"/>
</dbReference>
<evidence type="ECO:0000256" key="5">
    <source>
        <dbReference type="ARBA" id="ARBA00023136"/>
    </source>
</evidence>
<dbReference type="RefSeq" id="WP_006978239.1">
    <property type="nucleotide sequence ID" value="NZ_ABVL01000002.1"/>
</dbReference>
<feature type="transmembrane region" description="Helical" evidence="6">
    <location>
        <begin position="12"/>
        <end position="33"/>
    </location>
</feature>
<dbReference type="Proteomes" id="UP000005824">
    <property type="component" value="Unassembled WGS sequence"/>
</dbReference>
<name>B4CW75_9BACT</name>
<evidence type="ECO:0000313" key="7">
    <source>
        <dbReference type="EMBL" id="EDY21667.1"/>
    </source>
</evidence>
<accession>B4CW75</accession>
<dbReference type="InterPro" id="IPR000983">
    <property type="entry name" value="Bac_GSPG_pilin"/>
</dbReference>
<evidence type="ECO:0000256" key="4">
    <source>
        <dbReference type="ARBA" id="ARBA00022989"/>
    </source>
</evidence>
<evidence type="ECO:0000313" key="8">
    <source>
        <dbReference type="Proteomes" id="UP000005824"/>
    </source>
</evidence>
<dbReference type="InterPro" id="IPR012902">
    <property type="entry name" value="N_methyl_site"/>
</dbReference>
<comment type="subcellular location">
    <subcellularLocation>
        <location evidence="1">Membrane</location>
        <topology evidence="1">Single-pass membrane protein</topology>
    </subcellularLocation>
</comment>
<dbReference type="SUPFAM" id="SSF54523">
    <property type="entry name" value="Pili subunits"/>
    <property type="match status" value="1"/>
</dbReference>
<dbReference type="GO" id="GO:0015627">
    <property type="term" value="C:type II protein secretion system complex"/>
    <property type="evidence" value="ECO:0007669"/>
    <property type="project" value="InterPro"/>
</dbReference>
<dbReference type="eggNOG" id="COG4968">
    <property type="taxonomic scope" value="Bacteria"/>
</dbReference>